<feature type="non-terminal residue" evidence="2">
    <location>
        <position position="1"/>
    </location>
</feature>
<dbReference type="EMBL" id="JAHFXS010007550">
    <property type="protein sequence ID" value="KAG9925333.1"/>
    <property type="molecule type" value="Genomic_DNA"/>
</dbReference>
<proteinExistence type="predicted"/>
<organism evidence="2 3">
    <name type="scientific">Aureobasidium melanogenum</name>
    <name type="common">Aureobasidium pullulans var. melanogenum</name>
    <dbReference type="NCBI Taxonomy" id="46634"/>
    <lineage>
        <taxon>Eukaryota</taxon>
        <taxon>Fungi</taxon>
        <taxon>Dikarya</taxon>
        <taxon>Ascomycota</taxon>
        <taxon>Pezizomycotina</taxon>
        <taxon>Dothideomycetes</taxon>
        <taxon>Dothideomycetidae</taxon>
        <taxon>Dothideales</taxon>
        <taxon>Saccotheciaceae</taxon>
        <taxon>Aureobasidium</taxon>
    </lineage>
</organism>
<feature type="compositionally biased region" description="Polar residues" evidence="1">
    <location>
        <begin position="1"/>
        <end position="43"/>
    </location>
</feature>
<gene>
    <name evidence="2" type="ORF">KCU98_g21494</name>
</gene>
<accession>A0A9P8F2J3</accession>
<protein>
    <submittedName>
        <fullName evidence="2">Uncharacterized protein</fullName>
    </submittedName>
</protein>
<name>A0A9P8F2J3_AURME</name>
<evidence type="ECO:0000313" key="3">
    <source>
        <dbReference type="Proteomes" id="UP000729357"/>
    </source>
</evidence>
<feature type="non-terminal residue" evidence="2">
    <location>
        <position position="57"/>
    </location>
</feature>
<evidence type="ECO:0000313" key="2">
    <source>
        <dbReference type="EMBL" id="KAG9925333.1"/>
    </source>
</evidence>
<reference evidence="2" key="2">
    <citation type="submission" date="2021-08" db="EMBL/GenBank/DDBJ databases">
        <authorList>
            <person name="Gostincar C."/>
            <person name="Sun X."/>
            <person name="Song Z."/>
            <person name="Gunde-Cimerman N."/>
        </authorList>
    </citation>
    <scope>NUCLEOTIDE SEQUENCE</scope>
    <source>
        <strain evidence="2">EXF-9298</strain>
    </source>
</reference>
<reference evidence="2" key="1">
    <citation type="journal article" date="2021" name="J Fungi (Basel)">
        <title>Virulence traits and population genomics of the black yeast Aureobasidium melanogenum.</title>
        <authorList>
            <person name="Cernosa A."/>
            <person name="Sun X."/>
            <person name="Gostincar C."/>
            <person name="Fang C."/>
            <person name="Gunde-Cimerman N."/>
            <person name="Song Z."/>
        </authorList>
    </citation>
    <scope>NUCLEOTIDE SEQUENCE</scope>
    <source>
        <strain evidence="2">EXF-9298</strain>
    </source>
</reference>
<evidence type="ECO:0000256" key="1">
    <source>
        <dbReference type="SAM" id="MobiDB-lite"/>
    </source>
</evidence>
<dbReference type="AlphaFoldDB" id="A0A9P8F2J3"/>
<sequence>STRQWKPSTALTSVGSISQTEKESTLSMNPMSTELPELSTTPLRPSRRIPALAPLRQ</sequence>
<feature type="region of interest" description="Disordered" evidence="1">
    <location>
        <begin position="1"/>
        <end position="57"/>
    </location>
</feature>
<dbReference type="Proteomes" id="UP000729357">
    <property type="component" value="Unassembled WGS sequence"/>
</dbReference>
<comment type="caution">
    <text evidence="2">The sequence shown here is derived from an EMBL/GenBank/DDBJ whole genome shotgun (WGS) entry which is preliminary data.</text>
</comment>
<keyword evidence="3" id="KW-1185">Reference proteome</keyword>